<name>A0A1R4HDT1_9GAMM</name>
<protein>
    <submittedName>
        <fullName evidence="2">Uncharacterized protein</fullName>
    </submittedName>
</protein>
<dbReference type="EMBL" id="FUKI01000131">
    <property type="protein sequence ID" value="SJM94405.1"/>
    <property type="molecule type" value="Genomic_DNA"/>
</dbReference>
<dbReference type="Proteomes" id="UP000195667">
    <property type="component" value="Unassembled WGS sequence"/>
</dbReference>
<accession>A0A1R4HDT1</accession>
<evidence type="ECO:0000313" key="3">
    <source>
        <dbReference type="Proteomes" id="UP000195667"/>
    </source>
</evidence>
<evidence type="ECO:0000313" key="2">
    <source>
        <dbReference type="EMBL" id="SJM94405.1"/>
    </source>
</evidence>
<keyword evidence="1" id="KW-1133">Transmembrane helix</keyword>
<keyword evidence="1" id="KW-0472">Membrane</keyword>
<evidence type="ECO:0000256" key="1">
    <source>
        <dbReference type="SAM" id="Phobius"/>
    </source>
</evidence>
<reference evidence="3" key="1">
    <citation type="submission" date="2017-02" db="EMBL/GenBank/DDBJ databases">
        <authorList>
            <person name="Daims H."/>
        </authorList>
    </citation>
    <scope>NUCLEOTIDE SEQUENCE [LARGE SCALE GENOMIC DNA]</scope>
</reference>
<proteinExistence type="predicted"/>
<dbReference type="OrthoDB" id="5574394at2"/>
<organism evidence="2 3">
    <name type="scientific">Crenothrix polyspora</name>
    <dbReference type="NCBI Taxonomy" id="360316"/>
    <lineage>
        <taxon>Bacteria</taxon>
        <taxon>Pseudomonadati</taxon>
        <taxon>Pseudomonadota</taxon>
        <taxon>Gammaproteobacteria</taxon>
        <taxon>Methylococcales</taxon>
        <taxon>Crenotrichaceae</taxon>
        <taxon>Crenothrix</taxon>
    </lineage>
</organism>
<keyword evidence="1" id="KW-0812">Transmembrane</keyword>
<keyword evidence="3" id="KW-1185">Reference proteome</keyword>
<dbReference type="AlphaFoldDB" id="A0A1R4HDT1"/>
<sequence>MIIRIALLLFVSALAVFLLADILLRLSIPLLPTTINTLGIALLFCAFSLILVTGLLLIAKLTTQAILDYFSNHQRMQRRLLYISQKQQEITRLFHLKTDKIRYLAELKRKRLLYKNNKNHLRSLSKAINHDLLALKKHLSDSQFNQLQADCMRFKNDQNSAALLKLQQHIASLTKV</sequence>
<gene>
    <name evidence="2" type="ORF">CRENPOLYSF1_540014</name>
</gene>
<dbReference type="RefSeq" id="WP_087144294.1">
    <property type="nucleotide sequence ID" value="NZ_FUKI01000131.1"/>
</dbReference>
<feature type="transmembrane region" description="Helical" evidence="1">
    <location>
        <begin position="35"/>
        <end position="59"/>
    </location>
</feature>